<protein>
    <submittedName>
        <fullName evidence="1">Uncharacterized protein</fullName>
    </submittedName>
</protein>
<evidence type="ECO:0000313" key="1">
    <source>
        <dbReference type="EMBL" id="TCG10137.1"/>
    </source>
</evidence>
<organism evidence="1 2">
    <name type="scientific">Paraburkholderia steynii</name>
    <dbReference type="NCBI Taxonomy" id="1245441"/>
    <lineage>
        <taxon>Bacteria</taxon>
        <taxon>Pseudomonadati</taxon>
        <taxon>Pseudomonadota</taxon>
        <taxon>Betaproteobacteria</taxon>
        <taxon>Burkholderiales</taxon>
        <taxon>Burkholderiaceae</taxon>
        <taxon>Paraburkholderia</taxon>
    </lineage>
</organism>
<gene>
    <name evidence="1" type="ORF">BZM27_00155</name>
</gene>
<dbReference type="EMBL" id="MWML01000001">
    <property type="protein sequence ID" value="TCG10137.1"/>
    <property type="molecule type" value="Genomic_DNA"/>
</dbReference>
<comment type="caution">
    <text evidence="1">The sequence shown here is derived from an EMBL/GenBank/DDBJ whole genome shotgun (WGS) entry which is preliminary data.</text>
</comment>
<sequence>MSRGKSLPGARCGGEPNRFEWLNGSQACYLVHQRATLPSLRTAIIRRRAARSEESFRWPTSEVYCGNCNSMLVKRICKSAVFRNPS</sequence>
<dbReference type="AlphaFoldDB" id="A0A4R0XR50"/>
<reference evidence="1 2" key="1">
    <citation type="submission" date="2017-02" db="EMBL/GenBank/DDBJ databases">
        <title>Paraburkholderia sophoroidis sp. nov. and Paraburkholderia steynii sp. nov. rhizobial symbionts of the fynbos legume Hypocalyptus sophoroides.</title>
        <authorList>
            <person name="Steenkamp E.T."/>
            <person name="Beukes C.W."/>
            <person name="Van Zyl E."/>
            <person name="Avontuur J."/>
            <person name="Chan W.Y."/>
            <person name="Hassen A."/>
            <person name="Palmer M."/>
            <person name="Mthombeni L."/>
            <person name="Phalane F."/>
            <person name="Sereme K."/>
            <person name="Venter S.N."/>
        </authorList>
    </citation>
    <scope>NUCLEOTIDE SEQUENCE [LARGE SCALE GENOMIC DNA]</scope>
    <source>
        <strain evidence="1 2">HC1.1ba</strain>
    </source>
</reference>
<dbReference type="Proteomes" id="UP000294200">
    <property type="component" value="Unassembled WGS sequence"/>
</dbReference>
<accession>A0A4R0XR50</accession>
<name>A0A4R0XR50_9BURK</name>
<keyword evidence="2" id="KW-1185">Reference proteome</keyword>
<evidence type="ECO:0000313" key="2">
    <source>
        <dbReference type="Proteomes" id="UP000294200"/>
    </source>
</evidence>
<proteinExistence type="predicted"/>